<accession>A0A089LC21</accession>
<dbReference type="RefSeq" id="WP_042211850.1">
    <property type="nucleotide sequence ID" value="NZ_CP009285.1"/>
</dbReference>
<gene>
    <name evidence="3" type="ORF">PBOR_12465</name>
</gene>
<comment type="similarity">
    <text evidence="1">Belongs to the pseudomonas-type ThrB family.</text>
</comment>
<dbReference type="InterPro" id="IPR011009">
    <property type="entry name" value="Kinase-like_dom_sf"/>
</dbReference>
<organism evidence="3 4">
    <name type="scientific">Paenibacillus borealis</name>
    <dbReference type="NCBI Taxonomy" id="160799"/>
    <lineage>
        <taxon>Bacteria</taxon>
        <taxon>Bacillati</taxon>
        <taxon>Bacillota</taxon>
        <taxon>Bacilli</taxon>
        <taxon>Bacillales</taxon>
        <taxon>Paenibacillaceae</taxon>
        <taxon>Paenibacillus</taxon>
    </lineage>
</organism>
<dbReference type="KEGG" id="pbd:PBOR_12465"/>
<dbReference type="PANTHER" id="PTHR21064">
    <property type="entry name" value="AMINOGLYCOSIDE PHOSPHOTRANSFERASE DOMAIN-CONTAINING PROTEIN-RELATED"/>
    <property type="match status" value="1"/>
</dbReference>
<dbReference type="OrthoDB" id="4030632at2"/>
<sequence length="327" mass="37191">MLKLQYLYNNEELAAMLLGNWEYDQESLHLFQYYRISSNAVYPFENTGHSQLLRFAPVAEKQKNNILAELEFITYLREQGYGALEAVASRTGPELIEAETPWGPYYASVFKRVAGVQLGSTELGDHIVYKYGEALGRLHQLSNEYTPVQPGRWTHKAVLEWILSVLADFPGEEAAVSETRLLEEYFAGQPVTPENYGLIHYDFEPDNVFYDEATDAISVIDFDDAMYHWYAMDIEQALDSLEGEAAPEEYEHKKQIFMSGYVSRRPLPQDGPSMAACRRFADLYGYIRILRSAAEQGENEPEWLTSLRSRLANACATRASRFGGLVG</sequence>
<dbReference type="AlphaFoldDB" id="A0A089LC21"/>
<dbReference type="PANTHER" id="PTHR21064:SF6">
    <property type="entry name" value="AMINOGLYCOSIDE PHOSPHOTRANSFERASE DOMAIN-CONTAINING PROTEIN"/>
    <property type="match status" value="1"/>
</dbReference>
<evidence type="ECO:0000313" key="3">
    <source>
        <dbReference type="EMBL" id="AIQ57650.1"/>
    </source>
</evidence>
<proteinExistence type="inferred from homology"/>
<dbReference type="EMBL" id="CP009285">
    <property type="protein sequence ID" value="AIQ57650.1"/>
    <property type="molecule type" value="Genomic_DNA"/>
</dbReference>
<feature type="domain" description="Aminoglycoside phosphotransferase" evidence="2">
    <location>
        <begin position="38"/>
        <end position="255"/>
    </location>
</feature>
<evidence type="ECO:0000259" key="2">
    <source>
        <dbReference type="Pfam" id="PF01636"/>
    </source>
</evidence>
<name>A0A089LC21_PAEBO</name>
<evidence type="ECO:0000256" key="1">
    <source>
        <dbReference type="ARBA" id="ARBA00038240"/>
    </source>
</evidence>
<keyword evidence="4" id="KW-1185">Reference proteome</keyword>
<dbReference type="Gene3D" id="3.90.1200.10">
    <property type="match status" value="1"/>
</dbReference>
<dbReference type="HOGENOM" id="CLU_044821_1_1_9"/>
<dbReference type="GO" id="GO:0019202">
    <property type="term" value="F:amino acid kinase activity"/>
    <property type="evidence" value="ECO:0007669"/>
    <property type="project" value="TreeGrafter"/>
</dbReference>
<dbReference type="InterPro" id="IPR002575">
    <property type="entry name" value="Aminoglycoside_PTrfase"/>
</dbReference>
<evidence type="ECO:0000313" key="4">
    <source>
        <dbReference type="Proteomes" id="UP000029518"/>
    </source>
</evidence>
<dbReference type="InterPro" id="IPR050249">
    <property type="entry name" value="Pseudomonas-type_ThrB"/>
</dbReference>
<protein>
    <recommendedName>
        <fullName evidence="2">Aminoglycoside phosphotransferase domain-containing protein</fullName>
    </recommendedName>
</protein>
<dbReference type="Proteomes" id="UP000029518">
    <property type="component" value="Chromosome"/>
</dbReference>
<dbReference type="SUPFAM" id="SSF56112">
    <property type="entry name" value="Protein kinase-like (PK-like)"/>
    <property type="match status" value="1"/>
</dbReference>
<reference evidence="3" key="1">
    <citation type="submission" date="2014-08" db="EMBL/GenBank/DDBJ databases">
        <title>Comparative genomics of the Paenibacillus odorifer group.</title>
        <authorList>
            <person name="den Bakker H.C."/>
            <person name="Tsai Y.-C.Y.-C."/>
            <person name="Martin N."/>
            <person name="Korlach J."/>
            <person name="Wiedmann M."/>
        </authorList>
    </citation>
    <scope>NUCLEOTIDE SEQUENCE [LARGE SCALE GENOMIC DNA]</scope>
    <source>
        <strain evidence="3">DSM 13188</strain>
    </source>
</reference>
<dbReference type="Pfam" id="PF01636">
    <property type="entry name" value="APH"/>
    <property type="match status" value="1"/>
</dbReference>